<dbReference type="SFLD" id="SFLDG01384">
    <property type="entry name" value="thioether_bond_formation_requi"/>
    <property type="match status" value="1"/>
</dbReference>
<dbReference type="Pfam" id="PF13186">
    <property type="entry name" value="SPASM"/>
    <property type="match status" value="1"/>
</dbReference>
<dbReference type="InterPro" id="IPR023885">
    <property type="entry name" value="4Fe4S-binding_SPASM_dom"/>
</dbReference>
<dbReference type="SFLD" id="SFLDG01067">
    <property type="entry name" value="SPASM/twitch_domain_containing"/>
    <property type="match status" value="1"/>
</dbReference>
<evidence type="ECO:0000313" key="8">
    <source>
        <dbReference type="EMBL" id="MFC4803615.1"/>
    </source>
</evidence>
<dbReference type="CDD" id="cd01335">
    <property type="entry name" value="Radical_SAM"/>
    <property type="match status" value="1"/>
</dbReference>
<dbReference type="InterPro" id="IPR007197">
    <property type="entry name" value="rSAM"/>
</dbReference>
<evidence type="ECO:0000256" key="1">
    <source>
        <dbReference type="ARBA" id="ARBA00001966"/>
    </source>
</evidence>
<feature type="domain" description="Radical SAM core" evidence="7">
    <location>
        <begin position="1"/>
        <end position="220"/>
    </location>
</feature>
<dbReference type="PANTHER" id="PTHR43273:SF3">
    <property type="entry name" value="ANAEROBIC SULFATASE-MATURATING ENZYME HOMOLOG ASLB-RELATED"/>
    <property type="match status" value="1"/>
</dbReference>
<organism evidence="8 9">
    <name type="scientific">Filifactor villosus</name>
    <dbReference type="NCBI Taxonomy" id="29374"/>
    <lineage>
        <taxon>Bacteria</taxon>
        <taxon>Bacillati</taxon>
        <taxon>Bacillota</taxon>
        <taxon>Clostridia</taxon>
        <taxon>Peptostreptococcales</taxon>
        <taxon>Filifactoraceae</taxon>
        <taxon>Filifactor</taxon>
    </lineage>
</organism>
<evidence type="ECO:0000256" key="4">
    <source>
        <dbReference type="ARBA" id="ARBA00023004"/>
    </source>
</evidence>
<comment type="cofactor">
    <cofactor evidence="1">
        <name>[4Fe-4S] cluster</name>
        <dbReference type="ChEBI" id="CHEBI:49883"/>
    </cofactor>
</comment>
<name>A0ABV9QH32_9FIRM</name>
<evidence type="ECO:0000256" key="3">
    <source>
        <dbReference type="ARBA" id="ARBA00022723"/>
    </source>
</evidence>
<keyword evidence="3" id="KW-0479">Metal-binding</keyword>
<dbReference type="Proteomes" id="UP001595916">
    <property type="component" value="Unassembled WGS sequence"/>
</dbReference>
<evidence type="ECO:0000256" key="6">
    <source>
        <dbReference type="ARBA" id="ARBA00023601"/>
    </source>
</evidence>
<evidence type="ECO:0000259" key="7">
    <source>
        <dbReference type="PROSITE" id="PS51918"/>
    </source>
</evidence>
<comment type="similarity">
    <text evidence="6">Belongs to the radical SAM superfamily. Anaerobic sulfatase-maturating enzyme family.</text>
</comment>
<dbReference type="SFLD" id="SFLDG01072">
    <property type="entry name" value="dehydrogenase_like"/>
    <property type="match status" value="1"/>
</dbReference>
<keyword evidence="2" id="KW-0949">S-adenosyl-L-methionine</keyword>
<dbReference type="Gene3D" id="3.20.20.70">
    <property type="entry name" value="Aldolase class I"/>
    <property type="match status" value="1"/>
</dbReference>
<accession>A0ABV9QH32</accession>
<dbReference type="InterPro" id="IPR023867">
    <property type="entry name" value="Sulphatase_maturase_rSAM"/>
</dbReference>
<dbReference type="NCBIfam" id="TIGR04085">
    <property type="entry name" value="rSAM_more_4Fe4S"/>
    <property type="match status" value="1"/>
</dbReference>
<keyword evidence="4" id="KW-0408">Iron</keyword>
<dbReference type="InterPro" id="IPR013785">
    <property type="entry name" value="Aldolase_TIM"/>
</dbReference>
<proteinExistence type="inferred from homology"/>
<dbReference type="InterPro" id="IPR058240">
    <property type="entry name" value="rSAM_sf"/>
</dbReference>
<dbReference type="RefSeq" id="WP_379787061.1">
    <property type="nucleotide sequence ID" value="NZ_JBHSHL010000003.1"/>
</dbReference>
<reference evidence="9" key="1">
    <citation type="journal article" date="2019" name="Int. J. Syst. Evol. Microbiol.">
        <title>The Global Catalogue of Microorganisms (GCM) 10K type strain sequencing project: providing services to taxonomists for standard genome sequencing and annotation.</title>
        <authorList>
            <consortium name="The Broad Institute Genomics Platform"/>
            <consortium name="The Broad Institute Genome Sequencing Center for Infectious Disease"/>
            <person name="Wu L."/>
            <person name="Ma J."/>
        </authorList>
    </citation>
    <scope>NUCLEOTIDE SEQUENCE [LARGE SCALE GENOMIC DNA]</scope>
    <source>
        <strain evidence="9">CCUG 46385</strain>
    </source>
</reference>
<dbReference type="SFLD" id="SFLDS00029">
    <property type="entry name" value="Radical_SAM"/>
    <property type="match status" value="1"/>
</dbReference>
<evidence type="ECO:0000256" key="5">
    <source>
        <dbReference type="ARBA" id="ARBA00023014"/>
    </source>
</evidence>
<sequence>MLTVILKGTNGCNLNCSYCSVGEKRNIQKVDEHKLTEILSYVCELCRAGNEDIVSIILHGGEPTLIDPSIYEGAIERAKKNYPDISLKIFMQTNGYKFDERYIEFISKYDISVGVSIDFPGESHDLQRRTVANTVTFDRVSKNILTLLEHGISVSCLTVLTQNTLSLGYEYLDFLEKNNLHLKINPLLNYGNAYGKEELALKEGQYADYLIDLFKYIVKNDLEVSIAPLDKILQGIVWDQKIRECSFDPSCNYRFLCIDHKGDIYPCGKYSDMDEFKLGNISQKRYDLNKSSKLQMLLSRRNEHAPEDCRGCRYRNLCNCGCNADASIGGGLSKVPPYCKDYKKIFDFFHGEGLVLLKEKLIQEKGRN</sequence>
<dbReference type="SFLD" id="SFLDG01386">
    <property type="entry name" value="main_SPASM_domain-containing"/>
    <property type="match status" value="1"/>
</dbReference>
<dbReference type="EMBL" id="JBHSHL010000003">
    <property type="protein sequence ID" value="MFC4803615.1"/>
    <property type="molecule type" value="Genomic_DNA"/>
</dbReference>
<gene>
    <name evidence="8" type="ORF">ACFO4R_00830</name>
</gene>
<keyword evidence="5" id="KW-0411">Iron-sulfur</keyword>
<dbReference type="Pfam" id="PF04055">
    <property type="entry name" value="Radical_SAM"/>
    <property type="match status" value="1"/>
</dbReference>
<evidence type="ECO:0000313" key="9">
    <source>
        <dbReference type="Proteomes" id="UP001595916"/>
    </source>
</evidence>
<evidence type="ECO:0000256" key="2">
    <source>
        <dbReference type="ARBA" id="ARBA00022691"/>
    </source>
</evidence>
<comment type="caution">
    <text evidence="8">The sequence shown here is derived from an EMBL/GenBank/DDBJ whole genome shotgun (WGS) entry which is preliminary data.</text>
</comment>
<dbReference type="SUPFAM" id="SSF102114">
    <property type="entry name" value="Radical SAM enzymes"/>
    <property type="match status" value="1"/>
</dbReference>
<dbReference type="PROSITE" id="PS51918">
    <property type="entry name" value="RADICAL_SAM"/>
    <property type="match status" value="1"/>
</dbReference>
<dbReference type="PANTHER" id="PTHR43273">
    <property type="entry name" value="ANAEROBIC SULFATASE-MATURATING ENZYME HOMOLOG ASLB-RELATED"/>
    <property type="match status" value="1"/>
</dbReference>
<protein>
    <submittedName>
        <fullName evidence="8">Radical SAM protein</fullName>
    </submittedName>
</protein>
<keyword evidence="9" id="KW-1185">Reference proteome</keyword>